<name>A0A8J8T0D4_HALGN</name>
<dbReference type="AlphaFoldDB" id="A0A8J8T0D4"/>
<accession>A0A8J8T0D4</accession>
<dbReference type="PROSITE" id="PS00798">
    <property type="entry name" value="ALDOKETO_REDUCTASE_1"/>
    <property type="match status" value="1"/>
</dbReference>
<evidence type="ECO:0000256" key="2">
    <source>
        <dbReference type="PIRSR" id="PIRSR000097-2"/>
    </source>
</evidence>
<evidence type="ECO:0000256" key="1">
    <source>
        <dbReference type="PIRSR" id="PIRSR000097-1"/>
    </source>
</evidence>
<dbReference type="InterPro" id="IPR023210">
    <property type="entry name" value="NADP_OxRdtase_dom"/>
</dbReference>
<proteinExistence type="predicted"/>
<feature type="site" description="Lowers pKa of active site Tyr" evidence="3">
    <location>
        <position position="75"/>
    </location>
</feature>
<dbReference type="InterPro" id="IPR020471">
    <property type="entry name" value="AKR"/>
</dbReference>
<evidence type="ECO:0000313" key="5">
    <source>
        <dbReference type="EMBL" id="TNV77537.1"/>
    </source>
</evidence>
<keyword evidence="6" id="KW-1185">Reference proteome</keyword>
<dbReference type="InterPro" id="IPR036812">
    <property type="entry name" value="NAD(P)_OxRdtase_dom_sf"/>
</dbReference>
<evidence type="ECO:0000256" key="3">
    <source>
        <dbReference type="PIRSR" id="PIRSR000097-3"/>
    </source>
</evidence>
<feature type="active site" description="Proton donor" evidence="1">
    <location>
        <position position="46"/>
    </location>
</feature>
<sequence length="303" mass="35358">MRTLADGREMPAFGMGTLNLSENEVGELVRLAIQHGYRLFDTSPVYGNERAIGNALMECMQHGLVKREELFIVSKLWITDRNNAEDALKQSLKNLRLDHVDLYLVHYMTPDIVKDSLMVERVSMQEVWSQLEHLRERGLVRSIGVMNCPVIMYLEILTFCHKKPALNCIECHPYFTQEEAICFFKKFGCPIAAYAPIAPSENAKFGCASEKLKNLDLMKEPLIRELGQKYQKTEAQIILNWHMRQDHIVFPGMRAKEHFEKAIEIFEFELSKEDVERINKLNKDARFYDRIQDENYSFIPYWA</sequence>
<protein>
    <recommendedName>
        <fullName evidence="4">NADP-dependent oxidoreductase domain-containing protein</fullName>
    </recommendedName>
</protein>
<reference evidence="5" key="1">
    <citation type="submission" date="2019-06" db="EMBL/GenBank/DDBJ databases">
        <authorList>
            <person name="Zheng W."/>
        </authorList>
    </citation>
    <scope>NUCLEOTIDE SEQUENCE</scope>
    <source>
        <strain evidence="5">QDHG01</strain>
    </source>
</reference>
<dbReference type="GO" id="GO:0016491">
    <property type="term" value="F:oxidoreductase activity"/>
    <property type="evidence" value="ECO:0007669"/>
    <property type="project" value="InterPro"/>
</dbReference>
<evidence type="ECO:0000259" key="4">
    <source>
        <dbReference type="Pfam" id="PF00248"/>
    </source>
</evidence>
<dbReference type="Proteomes" id="UP000785679">
    <property type="component" value="Unassembled WGS sequence"/>
</dbReference>
<feature type="domain" description="NADP-dependent oxidoreductase" evidence="4">
    <location>
        <begin position="14"/>
        <end position="282"/>
    </location>
</feature>
<organism evidence="5 6">
    <name type="scientific">Halteria grandinella</name>
    <dbReference type="NCBI Taxonomy" id="5974"/>
    <lineage>
        <taxon>Eukaryota</taxon>
        <taxon>Sar</taxon>
        <taxon>Alveolata</taxon>
        <taxon>Ciliophora</taxon>
        <taxon>Intramacronucleata</taxon>
        <taxon>Spirotrichea</taxon>
        <taxon>Stichotrichia</taxon>
        <taxon>Sporadotrichida</taxon>
        <taxon>Halteriidae</taxon>
        <taxon>Halteria</taxon>
    </lineage>
</organism>
<dbReference type="PIRSF" id="PIRSF000097">
    <property type="entry name" value="AKR"/>
    <property type="match status" value="1"/>
</dbReference>
<gene>
    <name evidence="5" type="ORF">FGO68_gene5574</name>
</gene>
<feature type="binding site" evidence="2">
    <location>
        <position position="106"/>
    </location>
    <ligand>
        <name>substrate</name>
    </ligand>
</feature>
<dbReference type="InterPro" id="IPR018170">
    <property type="entry name" value="Aldo/ket_reductase_CS"/>
</dbReference>
<dbReference type="PANTHER" id="PTHR11732">
    <property type="entry name" value="ALDO/KETO REDUCTASE"/>
    <property type="match status" value="1"/>
</dbReference>
<dbReference type="PRINTS" id="PR00069">
    <property type="entry name" value="ALDKETRDTASE"/>
</dbReference>
<dbReference type="Gene3D" id="3.20.20.100">
    <property type="entry name" value="NADP-dependent oxidoreductase domain"/>
    <property type="match status" value="1"/>
</dbReference>
<dbReference type="EMBL" id="RRYP01011748">
    <property type="protein sequence ID" value="TNV77537.1"/>
    <property type="molecule type" value="Genomic_DNA"/>
</dbReference>
<dbReference type="Pfam" id="PF00248">
    <property type="entry name" value="Aldo_ket_red"/>
    <property type="match status" value="1"/>
</dbReference>
<evidence type="ECO:0000313" key="6">
    <source>
        <dbReference type="Proteomes" id="UP000785679"/>
    </source>
</evidence>
<comment type="caution">
    <text evidence="5">The sequence shown here is derived from an EMBL/GenBank/DDBJ whole genome shotgun (WGS) entry which is preliminary data.</text>
</comment>
<dbReference type="SUPFAM" id="SSF51430">
    <property type="entry name" value="NAD(P)-linked oxidoreductase"/>
    <property type="match status" value="1"/>
</dbReference>
<dbReference type="OrthoDB" id="308859at2759"/>
<dbReference type="CDD" id="cd19071">
    <property type="entry name" value="AKR_AKR1-5-like"/>
    <property type="match status" value="1"/>
</dbReference>